<dbReference type="RefSeq" id="WP_220586557.1">
    <property type="nucleotide sequence ID" value="NZ_RKLQ01000001.1"/>
</dbReference>
<accession>A0A8J7YBB2</accession>
<evidence type="ECO:0000313" key="3">
    <source>
        <dbReference type="Proteomes" id="UP000783863"/>
    </source>
</evidence>
<name>A0A8J7YBB2_9EURY</name>
<dbReference type="InterPro" id="IPR036388">
    <property type="entry name" value="WH-like_DNA-bd_sf"/>
</dbReference>
<dbReference type="Proteomes" id="UP000783863">
    <property type="component" value="Unassembled WGS sequence"/>
</dbReference>
<reference evidence="2" key="1">
    <citation type="submission" date="2021-06" db="EMBL/GenBank/DDBJ databases">
        <title>Halomicroarcula sp. F24A a new haloarchaeum isolated from saline soil.</title>
        <authorList>
            <person name="Duran-Viseras A."/>
            <person name="Sanchez-Porro C."/>
            <person name="Ventosa A."/>
        </authorList>
    </citation>
    <scope>NUCLEOTIDE SEQUENCE</scope>
    <source>
        <strain evidence="2">F24A</strain>
    </source>
</reference>
<feature type="domain" description="DUF7344" evidence="1">
    <location>
        <begin position="53"/>
        <end position="85"/>
    </location>
</feature>
<organism evidence="2 3">
    <name type="scientific">Haloarcula salinisoli</name>
    <dbReference type="NCBI Taxonomy" id="2487746"/>
    <lineage>
        <taxon>Archaea</taxon>
        <taxon>Methanobacteriati</taxon>
        <taxon>Methanobacteriota</taxon>
        <taxon>Stenosarchaea group</taxon>
        <taxon>Halobacteria</taxon>
        <taxon>Halobacteriales</taxon>
        <taxon>Haloarculaceae</taxon>
        <taxon>Haloarcula</taxon>
    </lineage>
</organism>
<sequence>MTGQETRTQPSLDAALTALADRKRRRVLVSLFGSGPESPSPPLHLHELHRVETEPQSFEIDMCHVHLPKLADEGYIQWDRDTGEIARGPRFDELRPLLDCLVENADELSGDVF</sequence>
<evidence type="ECO:0000313" key="2">
    <source>
        <dbReference type="EMBL" id="MBX0302317.1"/>
    </source>
</evidence>
<dbReference type="AlphaFoldDB" id="A0A8J7YBB2"/>
<dbReference type="Gene3D" id="1.10.10.10">
    <property type="entry name" value="Winged helix-like DNA-binding domain superfamily/Winged helix DNA-binding domain"/>
    <property type="match status" value="1"/>
</dbReference>
<proteinExistence type="predicted"/>
<dbReference type="EMBL" id="RKLQ01000001">
    <property type="protein sequence ID" value="MBX0302317.1"/>
    <property type="molecule type" value="Genomic_DNA"/>
</dbReference>
<gene>
    <name evidence="2" type="ORF">EGD98_01395</name>
</gene>
<keyword evidence="3" id="KW-1185">Reference proteome</keyword>
<protein>
    <recommendedName>
        <fullName evidence="1">DUF7344 domain-containing protein</fullName>
    </recommendedName>
</protein>
<dbReference type="Pfam" id="PF24035">
    <property type="entry name" value="DUF7344"/>
    <property type="match status" value="1"/>
</dbReference>
<comment type="caution">
    <text evidence="2">The sequence shown here is derived from an EMBL/GenBank/DDBJ whole genome shotgun (WGS) entry which is preliminary data.</text>
</comment>
<dbReference type="InterPro" id="IPR055768">
    <property type="entry name" value="DUF7344"/>
</dbReference>
<evidence type="ECO:0000259" key="1">
    <source>
        <dbReference type="Pfam" id="PF24035"/>
    </source>
</evidence>